<dbReference type="GO" id="GO:0004252">
    <property type="term" value="F:serine-type endopeptidase activity"/>
    <property type="evidence" value="ECO:0007669"/>
    <property type="project" value="InterPro"/>
</dbReference>
<keyword evidence="4" id="KW-0378">Hydrolase</keyword>
<name>A0A9E7L7M0_9LILI</name>
<keyword evidence="3" id="KW-0732">Signal</keyword>
<dbReference type="AlphaFoldDB" id="A0A9E7L7M0"/>
<feature type="region of interest" description="Disordered" evidence="7">
    <location>
        <begin position="333"/>
        <end position="355"/>
    </location>
</feature>
<reference evidence="9" key="1">
    <citation type="submission" date="2022-05" db="EMBL/GenBank/DDBJ databases">
        <title>The Musa troglodytarum L. genome provides insights into the mechanism of non-climacteric behaviour and enrichment of carotenoids.</title>
        <authorList>
            <person name="Wang J."/>
        </authorList>
    </citation>
    <scope>NUCLEOTIDE SEQUENCE</scope>
    <source>
        <tissue evidence="9">Leaf</tissue>
    </source>
</reference>
<dbReference type="Proteomes" id="UP001055439">
    <property type="component" value="Chromosome 8"/>
</dbReference>
<evidence type="ECO:0000256" key="4">
    <source>
        <dbReference type="ARBA" id="ARBA00022801"/>
    </source>
</evidence>
<feature type="domain" description="Peptidase S8/S53" evidence="8">
    <location>
        <begin position="2"/>
        <end position="306"/>
    </location>
</feature>
<comment type="caution">
    <text evidence="6">Lacks conserved residue(s) required for the propagation of feature annotation.</text>
</comment>
<keyword evidence="5" id="KW-0720">Serine protease</keyword>
<dbReference type="CDD" id="cd02120">
    <property type="entry name" value="PA_subtilisin_like"/>
    <property type="match status" value="1"/>
</dbReference>
<dbReference type="Gene3D" id="3.40.50.200">
    <property type="entry name" value="Peptidase S8/S53 domain"/>
    <property type="match status" value="1"/>
</dbReference>
<sequence length="355" mass="36826">SDIIAGIDQAISDGVDVISMSFGRDGLALYEDPIAVASFAAVQRGIFVSTSAGNEGPSLGLLHNGTPWVLTVGAGTVDREFAAVIGLGDGTLVIGQSLYPGNPATLKQMPMAFLGSCDNTTLLKKTRHKIVVCQVDDVGRAILYLMNAKVDAGLFISSDSFSSLYSQFSFPAAYISPQDGPTILNYIHRSSEPTASITFRLTVLGPKPAPMVATYTSRGPSASCPNVLKPDVMAPGSLILASWAQNSTVGTVGTHNLYSPFAIISGTSMACPHASGVAASLKAARPGWSPAAIRSALMTTASHLDNTGAPVRDMGNKNKQARPLAMGAYIEPNRALEPGLSTTPAPRTTSTSSAP</sequence>
<evidence type="ECO:0000256" key="1">
    <source>
        <dbReference type="ARBA" id="ARBA00011073"/>
    </source>
</evidence>
<protein>
    <submittedName>
        <fullName evidence="9">Peptidase inhibitor I9</fullName>
    </submittedName>
</protein>
<comment type="similarity">
    <text evidence="1 6">Belongs to the peptidase S8 family.</text>
</comment>
<feature type="non-terminal residue" evidence="9">
    <location>
        <position position="1"/>
    </location>
</feature>
<evidence type="ECO:0000256" key="7">
    <source>
        <dbReference type="SAM" id="MobiDB-lite"/>
    </source>
</evidence>
<dbReference type="InterPro" id="IPR023828">
    <property type="entry name" value="Peptidase_S8_Ser-AS"/>
</dbReference>
<evidence type="ECO:0000256" key="5">
    <source>
        <dbReference type="ARBA" id="ARBA00022825"/>
    </source>
</evidence>
<dbReference type="PROSITE" id="PS51892">
    <property type="entry name" value="SUBTILASE"/>
    <property type="match status" value="1"/>
</dbReference>
<accession>A0A9E7L7M0</accession>
<keyword evidence="2" id="KW-0645">Protease</keyword>
<dbReference type="InterPro" id="IPR036852">
    <property type="entry name" value="Peptidase_S8/S53_dom_sf"/>
</dbReference>
<dbReference type="EMBL" id="CP097510">
    <property type="protein sequence ID" value="URE40669.1"/>
    <property type="molecule type" value="Genomic_DNA"/>
</dbReference>
<proteinExistence type="inferred from homology"/>
<dbReference type="Pfam" id="PF00082">
    <property type="entry name" value="Peptidase_S8"/>
    <property type="match status" value="1"/>
</dbReference>
<evidence type="ECO:0000259" key="8">
    <source>
        <dbReference type="Pfam" id="PF00082"/>
    </source>
</evidence>
<feature type="compositionally biased region" description="Low complexity" evidence="7">
    <location>
        <begin position="341"/>
        <end position="355"/>
    </location>
</feature>
<organism evidence="9 10">
    <name type="scientific">Musa troglodytarum</name>
    <name type="common">fe'i banana</name>
    <dbReference type="NCBI Taxonomy" id="320322"/>
    <lineage>
        <taxon>Eukaryota</taxon>
        <taxon>Viridiplantae</taxon>
        <taxon>Streptophyta</taxon>
        <taxon>Embryophyta</taxon>
        <taxon>Tracheophyta</taxon>
        <taxon>Spermatophyta</taxon>
        <taxon>Magnoliopsida</taxon>
        <taxon>Liliopsida</taxon>
        <taxon>Zingiberales</taxon>
        <taxon>Musaceae</taxon>
        <taxon>Musa</taxon>
    </lineage>
</organism>
<dbReference type="Gene3D" id="3.50.30.30">
    <property type="match status" value="1"/>
</dbReference>
<evidence type="ECO:0000256" key="2">
    <source>
        <dbReference type="ARBA" id="ARBA00022670"/>
    </source>
</evidence>
<evidence type="ECO:0000313" key="10">
    <source>
        <dbReference type="Proteomes" id="UP001055439"/>
    </source>
</evidence>
<dbReference type="PANTHER" id="PTHR10795">
    <property type="entry name" value="PROPROTEIN CONVERTASE SUBTILISIN/KEXIN"/>
    <property type="match status" value="1"/>
</dbReference>
<keyword evidence="10" id="KW-1185">Reference proteome</keyword>
<evidence type="ECO:0000313" key="9">
    <source>
        <dbReference type="EMBL" id="URE40669.1"/>
    </source>
</evidence>
<dbReference type="OrthoDB" id="206201at2759"/>
<dbReference type="InterPro" id="IPR045051">
    <property type="entry name" value="SBT"/>
</dbReference>
<dbReference type="SUPFAM" id="SSF52743">
    <property type="entry name" value="Subtilisin-like"/>
    <property type="match status" value="1"/>
</dbReference>
<evidence type="ECO:0000256" key="3">
    <source>
        <dbReference type="ARBA" id="ARBA00022729"/>
    </source>
</evidence>
<gene>
    <name evidence="9" type="ORF">MUK42_03494</name>
</gene>
<dbReference type="InterPro" id="IPR000209">
    <property type="entry name" value="Peptidase_S8/S53_dom"/>
</dbReference>
<dbReference type="PROSITE" id="PS00138">
    <property type="entry name" value="SUBTILASE_SER"/>
    <property type="match status" value="1"/>
</dbReference>
<dbReference type="GO" id="GO:0006508">
    <property type="term" value="P:proteolysis"/>
    <property type="evidence" value="ECO:0007669"/>
    <property type="project" value="UniProtKB-KW"/>
</dbReference>
<evidence type="ECO:0000256" key="6">
    <source>
        <dbReference type="PROSITE-ProRule" id="PRU01240"/>
    </source>
</evidence>